<feature type="region of interest" description="Disordered" evidence="6">
    <location>
        <begin position="787"/>
        <end position="910"/>
    </location>
</feature>
<feature type="chain" id="PRO_5024309126" description="DUF4005 domain-containing protein" evidence="7">
    <location>
        <begin position="18"/>
        <end position="961"/>
    </location>
</feature>
<keyword evidence="5" id="KW-0539">Nucleus</keyword>
<keyword evidence="9" id="KW-1185">Reference proteome</keyword>
<dbReference type="PANTHER" id="PTHR31250:SF27">
    <property type="entry name" value="IQ DOMAIN-CONTAINING PROTEIN IQM5"/>
    <property type="match status" value="1"/>
</dbReference>
<keyword evidence="4" id="KW-0112">Calmodulin-binding</keyword>
<evidence type="ECO:0000256" key="3">
    <source>
        <dbReference type="ARBA" id="ARBA00022490"/>
    </source>
</evidence>
<dbReference type="GO" id="GO:0005634">
    <property type="term" value="C:nucleus"/>
    <property type="evidence" value="ECO:0007669"/>
    <property type="project" value="UniProtKB-SubCell"/>
</dbReference>
<evidence type="ECO:0000313" key="8">
    <source>
        <dbReference type="EMBL" id="KAE8100036.1"/>
    </source>
</evidence>
<dbReference type="PANTHER" id="PTHR31250">
    <property type="entry name" value="IQ DOMAIN-CONTAINING PROTEIN IQM3"/>
    <property type="match status" value="1"/>
</dbReference>
<feature type="compositionally biased region" description="Polar residues" evidence="6">
    <location>
        <begin position="808"/>
        <end position="817"/>
    </location>
</feature>
<evidence type="ECO:0000313" key="9">
    <source>
        <dbReference type="Proteomes" id="UP000327013"/>
    </source>
</evidence>
<name>A0A5N6RNX8_9ROSI</name>
<evidence type="ECO:0000256" key="6">
    <source>
        <dbReference type="SAM" id="MobiDB-lite"/>
    </source>
</evidence>
<comment type="subcellular location">
    <subcellularLocation>
        <location evidence="2">Cytoplasm</location>
    </subcellularLocation>
    <subcellularLocation>
        <location evidence="1">Nucleus</location>
    </subcellularLocation>
</comment>
<evidence type="ECO:0000256" key="2">
    <source>
        <dbReference type="ARBA" id="ARBA00004496"/>
    </source>
</evidence>
<feature type="region of interest" description="Disordered" evidence="6">
    <location>
        <begin position="471"/>
        <end position="492"/>
    </location>
</feature>
<gene>
    <name evidence="8" type="ORF">FH972_017969</name>
</gene>
<dbReference type="CDD" id="cd23767">
    <property type="entry name" value="IQCD"/>
    <property type="match status" value="1"/>
</dbReference>
<dbReference type="InterPro" id="IPR044159">
    <property type="entry name" value="IQM"/>
</dbReference>
<feature type="region of interest" description="Disordered" evidence="6">
    <location>
        <begin position="59"/>
        <end position="79"/>
    </location>
</feature>
<dbReference type="PROSITE" id="PS50096">
    <property type="entry name" value="IQ"/>
    <property type="match status" value="2"/>
</dbReference>
<evidence type="ECO:0000256" key="7">
    <source>
        <dbReference type="SAM" id="SignalP"/>
    </source>
</evidence>
<protein>
    <recommendedName>
        <fullName evidence="10">DUF4005 domain-containing protein</fullName>
    </recommendedName>
</protein>
<dbReference type="GO" id="GO:0005516">
    <property type="term" value="F:calmodulin binding"/>
    <property type="evidence" value="ECO:0007669"/>
    <property type="project" value="UniProtKB-KW"/>
</dbReference>
<accession>A0A5N6RNX8</accession>
<evidence type="ECO:0000256" key="1">
    <source>
        <dbReference type="ARBA" id="ARBA00004123"/>
    </source>
</evidence>
<organism evidence="8 9">
    <name type="scientific">Carpinus fangiana</name>
    <dbReference type="NCBI Taxonomy" id="176857"/>
    <lineage>
        <taxon>Eukaryota</taxon>
        <taxon>Viridiplantae</taxon>
        <taxon>Streptophyta</taxon>
        <taxon>Embryophyta</taxon>
        <taxon>Tracheophyta</taxon>
        <taxon>Spermatophyta</taxon>
        <taxon>Magnoliopsida</taxon>
        <taxon>eudicotyledons</taxon>
        <taxon>Gunneridae</taxon>
        <taxon>Pentapetalae</taxon>
        <taxon>rosids</taxon>
        <taxon>fabids</taxon>
        <taxon>Fagales</taxon>
        <taxon>Betulaceae</taxon>
        <taxon>Carpinus</taxon>
    </lineage>
</organism>
<evidence type="ECO:0000256" key="5">
    <source>
        <dbReference type="ARBA" id="ARBA00023242"/>
    </source>
</evidence>
<dbReference type="OrthoDB" id="671489at2759"/>
<feature type="compositionally biased region" description="Polar residues" evidence="6">
    <location>
        <begin position="927"/>
        <end position="945"/>
    </location>
</feature>
<feature type="compositionally biased region" description="Polar residues" evidence="6">
    <location>
        <begin position="885"/>
        <end position="910"/>
    </location>
</feature>
<dbReference type="Pfam" id="PF00612">
    <property type="entry name" value="IQ"/>
    <property type="match status" value="2"/>
</dbReference>
<sequence>MGLSLSLLLSAWNGTLRYMFGLTKTTEAVIVRSPSFKKEDSERSMSFKNWESMEVNVEASDSSENAVPGSKSSNSISSMGKNHERLKIEKPTILLPEPVIWFSPKPVSELDAAATTLQKVYKSYRTRRNLADCAVLVEELWWKALDFAALKRSSVSFFNVEKPETAVSRWARAGTRLARAKKLNHRTNYALLIVVLLQIDPRHRYGHNLHLYYEVWSDSKSTQPFFYWLDVGDGKDINLKRCPRIDLQRQCIQYLGPKEREAYEVIVESGKLQYRQTGMLVNTVEGSKWIFVLSTSRALYVGQKKKGVFQHSSFLSGGATTAAGRLVAHDGVLEAIWPYSGHYLPTQDNFKEFLSFLEEHHVDLTNVKRCAIDDDNPSFKVSGEDSKSDEVNVLPTTRSDVNEAIEETSIATNHEQESMDSNAAKAEVPLFNMPKRLSCKWTSPVGPRIGCVREYPIELQSRALEQVNLSPRVTPGRAGSSGPIPSPRPSPKIRVSPRLAYMGFPSPSPRVPINRTFLLMGASGKWVKAFIGLKKPEKEDHDKGGGKSKKWRLWRSSSGDLGSSWKGFKGSHKAASEGSESPTVADAFTAAVATVLRAPPKGFRAVRQEWAAIRIQTAFRGFLARRALRALKGVVRLQALVRGRQVRKQAAVTLRCMQALVRVQARVRARRVRMSMEGQAVQEMLNERRSMADLLKQAEERWCDSKGTLEDIKSKLQMRQEGAFRRERAIAYSLAQKQWRSTPSSNLHSSASVYSLKNHEIDKHSWGWSWLERWMAAKPWETRLMEQSQADQWEATPPPKSCVDSLMGTHSKSSEPSSVKVRRNNVTTRISAKPPHIGQVTRSSSSPSSEFRYDESSASSSFCTSTTPVSGNTGLASERTEDSNNSKPNYMSLTESTKAKQKTCSQRVQRQSMDEFQFLKKSAAFSNADSKSSAGSEPSSINFSKQLCLPTRSDKHSMRLG</sequence>
<dbReference type="EMBL" id="CM017327">
    <property type="protein sequence ID" value="KAE8100036.1"/>
    <property type="molecule type" value="Genomic_DNA"/>
</dbReference>
<keyword evidence="3" id="KW-0963">Cytoplasm</keyword>
<keyword evidence="7" id="KW-0732">Signal</keyword>
<dbReference type="Proteomes" id="UP000327013">
    <property type="component" value="Chromosome 7"/>
</dbReference>
<feature type="compositionally biased region" description="Basic and acidic residues" evidence="6">
    <location>
        <begin position="952"/>
        <end position="961"/>
    </location>
</feature>
<dbReference type="InterPro" id="IPR000048">
    <property type="entry name" value="IQ_motif_EF-hand-BS"/>
</dbReference>
<dbReference type="GO" id="GO:0005737">
    <property type="term" value="C:cytoplasm"/>
    <property type="evidence" value="ECO:0007669"/>
    <property type="project" value="UniProtKB-SubCell"/>
</dbReference>
<feature type="region of interest" description="Disordered" evidence="6">
    <location>
        <begin position="927"/>
        <end position="961"/>
    </location>
</feature>
<reference evidence="8 9" key="1">
    <citation type="submission" date="2019-06" db="EMBL/GenBank/DDBJ databases">
        <title>A chromosomal-level reference genome of Carpinus fangiana (Coryloideae, Betulaceae).</title>
        <authorList>
            <person name="Yang X."/>
            <person name="Wang Z."/>
            <person name="Zhang L."/>
            <person name="Hao G."/>
            <person name="Liu J."/>
            <person name="Yang Y."/>
        </authorList>
    </citation>
    <scope>NUCLEOTIDE SEQUENCE [LARGE SCALE GENOMIC DNA]</scope>
    <source>
        <strain evidence="8">Cfa_2016G</strain>
        <tissue evidence="8">Leaf</tissue>
    </source>
</reference>
<evidence type="ECO:0008006" key="10">
    <source>
        <dbReference type="Google" id="ProtNLM"/>
    </source>
</evidence>
<dbReference type="AlphaFoldDB" id="A0A5N6RNX8"/>
<proteinExistence type="predicted"/>
<feature type="compositionally biased region" description="Low complexity" evidence="6">
    <location>
        <begin position="843"/>
        <end position="867"/>
    </location>
</feature>
<evidence type="ECO:0000256" key="4">
    <source>
        <dbReference type="ARBA" id="ARBA00022860"/>
    </source>
</evidence>
<dbReference type="SMART" id="SM00015">
    <property type="entry name" value="IQ"/>
    <property type="match status" value="3"/>
</dbReference>
<feature type="signal peptide" evidence="7">
    <location>
        <begin position="1"/>
        <end position="17"/>
    </location>
</feature>